<evidence type="ECO:0000256" key="1">
    <source>
        <dbReference type="SAM" id="MobiDB-lite"/>
    </source>
</evidence>
<evidence type="ECO:0000313" key="3">
    <source>
        <dbReference type="Proteomes" id="UP000316096"/>
    </source>
</evidence>
<protein>
    <submittedName>
        <fullName evidence="2">Uncharacterized protein</fullName>
    </submittedName>
</protein>
<dbReference type="AlphaFoldDB" id="A0A543BZ26"/>
<dbReference type="Proteomes" id="UP000316096">
    <property type="component" value="Unassembled WGS sequence"/>
</dbReference>
<dbReference type="EMBL" id="VFOZ01000002">
    <property type="protein sequence ID" value="TQL90071.1"/>
    <property type="molecule type" value="Genomic_DNA"/>
</dbReference>
<proteinExistence type="predicted"/>
<feature type="region of interest" description="Disordered" evidence="1">
    <location>
        <begin position="48"/>
        <end position="136"/>
    </location>
</feature>
<gene>
    <name evidence="2" type="ORF">FB559_7363</name>
</gene>
<reference evidence="2 3" key="1">
    <citation type="submission" date="2019-06" db="EMBL/GenBank/DDBJ databases">
        <title>Sequencing the genomes of 1000 actinobacteria strains.</title>
        <authorList>
            <person name="Klenk H.-P."/>
        </authorList>
    </citation>
    <scope>NUCLEOTIDE SEQUENCE [LARGE SCALE GENOMIC DNA]</scope>
    <source>
        <strain evidence="2 3">DSM 102200</strain>
    </source>
</reference>
<organism evidence="2 3">
    <name type="scientific">Actinoallomurus bryophytorum</name>
    <dbReference type="NCBI Taxonomy" id="1490222"/>
    <lineage>
        <taxon>Bacteria</taxon>
        <taxon>Bacillati</taxon>
        <taxon>Actinomycetota</taxon>
        <taxon>Actinomycetes</taxon>
        <taxon>Streptosporangiales</taxon>
        <taxon>Thermomonosporaceae</taxon>
        <taxon>Actinoallomurus</taxon>
    </lineage>
</organism>
<dbReference type="RefSeq" id="WP_141962160.1">
    <property type="nucleotide sequence ID" value="NZ_VFOZ01000002.1"/>
</dbReference>
<feature type="compositionally biased region" description="Low complexity" evidence="1">
    <location>
        <begin position="70"/>
        <end position="80"/>
    </location>
</feature>
<comment type="caution">
    <text evidence="2">The sequence shown here is derived from an EMBL/GenBank/DDBJ whole genome shotgun (WGS) entry which is preliminary data.</text>
</comment>
<accession>A0A543BZ26</accession>
<feature type="compositionally biased region" description="Pro residues" evidence="1">
    <location>
        <begin position="105"/>
        <end position="120"/>
    </location>
</feature>
<name>A0A543BZ26_9ACTN</name>
<sequence length="136" mass="13431">MTRRRLISLAGGLALVVVAVVVTVLTYGGHGSHGVAAPAPTISSLTLSPFVTPSPTPSGTPHHRHRTTVKKAAATARRGTPGSSGGHSGVLPADPCAHNHHCHVPPAPPLKPDPRPPVGPPVATVSGAPAGPPAGG</sequence>
<evidence type="ECO:0000313" key="2">
    <source>
        <dbReference type="EMBL" id="TQL90071.1"/>
    </source>
</evidence>
<keyword evidence="3" id="KW-1185">Reference proteome</keyword>